<organism evidence="1 2">
    <name type="scientific">Acanthosepion pharaonis</name>
    <name type="common">Pharaoh cuttlefish</name>
    <name type="synonym">Sepia pharaonis</name>
    <dbReference type="NCBI Taxonomy" id="158019"/>
    <lineage>
        <taxon>Eukaryota</taxon>
        <taxon>Metazoa</taxon>
        <taxon>Spiralia</taxon>
        <taxon>Lophotrochozoa</taxon>
        <taxon>Mollusca</taxon>
        <taxon>Cephalopoda</taxon>
        <taxon>Coleoidea</taxon>
        <taxon>Decapodiformes</taxon>
        <taxon>Sepiida</taxon>
        <taxon>Sepiina</taxon>
        <taxon>Sepiidae</taxon>
        <taxon>Acanthosepion</taxon>
    </lineage>
</organism>
<dbReference type="EMBL" id="CAHIKZ030000376">
    <property type="protein sequence ID" value="CAE1171068.1"/>
    <property type="molecule type" value="Genomic_DNA"/>
</dbReference>
<dbReference type="InterPro" id="IPR029058">
    <property type="entry name" value="AB_hydrolase_fold"/>
</dbReference>
<gene>
    <name evidence="1" type="ORF">SPHA_11374</name>
</gene>
<proteinExistence type="predicted"/>
<dbReference type="PANTHER" id="PTHR20908">
    <property type="entry name" value="LD15586P"/>
    <property type="match status" value="1"/>
</dbReference>
<dbReference type="InterPro" id="IPR008547">
    <property type="entry name" value="DUF829_TMEM53"/>
</dbReference>
<accession>A0A812B725</accession>
<reference evidence="1" key="1">
    <citation type="submission" date="2021-01" db="EMBL/GenBank/DDBJ databases">
        <authorList>
            <person name="Li R."/>
            <person name="Bekaert M."/>
        </authorList>
    </citation>
    <scope>NUCLEOTIDE SEQUENCE</scope>
    <source>
        <strain evidence="1">Farmed</strain>
    </source>
</reference>
<dbReference type="SUPFAM" id="SSF53474">
    <property type="entry name" value="alpha/beta-Hydrolases"/>
    <property type="match status" value="1"/>
</dbReference>
<dbReference type="OrthoDB" id="77878at2759"/>
<comment type="caution">
    <text evidence="1">The sequence shown here is derived from an EMBL/GenBank/DDBJ whole genome shotgun (WGS) entry which is preliminary data.</text>
</comment>
<dbReference type="Pfam" id="PF05705">
    <property type="entry name" value="DUF829"/>
    <property type="match status" value="1"/>
</dbReference>
<sequence length="321" mass="36814">MAGFAVRSRLFLFSSSATRSQFLPTRPLLLCRLSNSCTVGENMELCKSESPLTYHSPQGSGKPLVLMLGWLLARTKHLTKYTNIYASKGFDVLQIRVTPSQVLWPVRAQGFIEKIFKVLEQEDCRNQPILVHGFSVGGYIYGEMLVKMQTEPEKHANLRHRLMGQIFDSPVDKDRVAYGMSQNLVKHPLLQFLLFRMLEQYLIVFRASVADHFTRAQNAFLQNTMSLPSLLFFSYMDPIADPQIIEATINKWTGRGIPVFYKSWSDSKHVSHLQQYPEEYIEMLLNFLECLPLVPSDAHVCTKYEEITKPRLQERSSSSLP</sequence>
<evidence type="ECO:0000313" key="2">
    <source>
        <dbReference type="Proteomes" id="UP000597762"/>
    </source>
</evidence>
<keyword evidence="2" id="KW-1185">Reference proteome</keyword>
<dbReference type="PANTHER" id="PTHR20908:SF1">
    <property type="entry name" value="LD15586P"/>
    <property type="match status" value="1"/>
</dbReference>
<dbReference type="Proteomes" id="UP000597762">
    <property type="component" value="Unassembled WGS sequence"/>
</dbReference>
<dbReference type="AlphaFoldDB" id="A0A812B725"/>
<evidence type="ECO:0000313" key="1">
    <source>
        <dbReference type="EMBL" id="CAE1171068.1"/>
    </source>
</evidence>
<dbReference type="Gene3D" id="3.40.50.1820">
    <property type="entry name" value="alpha/beta hydrolase"/>
    <property type="match status" value="1"/>
</dbReference>
<dbReference type="GO" id="GO:0017171">
    <property type="term" value="F:serine hydrolase activity"/>
    <property type="evidence" value="ECO:0007669"/>
    <property type="project" value="TreeGrafter"/>
</dbReference>
<name>A0A812B725_ACAPH</name>
<protein>
    <submittedName>
        <fullName evidence="1">Uncharacterized protein</fullName>
    </submittedName>
</protein>